<dbReference type="AlphaFoldDB" id="A0A1L8R4W7"/>
<evidence type="ECO:0000256" key="2">
    <source>
        <dbReference type="SAM" id="SignalP"/>
    </source>
</evidence>
<accession>A0A1L8R4W7</accession>
<feature type="region of interest" description="Disordered" evidence="1">
    <location>
        <begin position="208"/>
        <end position="227"/>
    </location>
</feature>
<gene>
    <name evidence="3" type="ORF">RU96_GL000553</name>
</gene>
<sequence>MGKIVKKILLGLAISSLLLVGCSNKSEEAYQSAMTDGIQAVADQNYPKAKGYFETALKEKNDDKKAENYLAAVKNYQILLKYQEEEDLEKGLDLSTKLSNDKNVPDTIKKHVQKVGEEFSAIKNTLDESMKLYNEAEKLSEEKKYTESNEKLKVIQSEKLQGTYYKDLLAKTVELSQLNLTEIEKIALAEKEAAEQKAKEEAEKKAAEEKIAKQKAEEQQLASGNEMDSTFSITERQALDIAENFYSFNSDGQQVSFQNMNPGKIFLNEDGSGFYNIYVMVEGAPSAAISVDANTGEANHSIMHFRGLGVEIRTVDAP</sequence>
<evidence type="ECO:0000313" key="3">
    <source>
        <dbReference type="EMBL" id="OJG14799.1"/>
    </source>
</evidence>
<feature type="compositionally biased region" description="Basic and acidic residues" evidence="1">
    <location>
        <begin position="208"/>
        <end position="218"/>
    </location>
</feature>
<dbReference type="Proteomes" id="UP000182835">
    <property type="component" value="Unassembled WGS sequence"/>
</dbReference>
<reference evidence="3 4" key="1">
    <citation type="submission" date="2014-12" db="EMBL/GenBank/DDBJ databases">
        <title>Draft genome sequences of 29 type strains of Enterococci.</title>
        <authorList>
            <person name="Zhong Z."/>
            <person name="Sun Z."/>
            <person name="Liu W."/>
            <person name="Zhang W."/>
            <person name="Zhang H."/>
        </authorList>
    </citation>
    <scope>NUCLEOTIDE SEQUENCE [LARGE SCALE GENOMIC DNA]</scope>
    <source>
        <strain evidence="3 4">DSM 21207</strain>
    </source>
</reference>
<name>A0A1L8R4W7_9ENTE</name>
<feature type="chain" id="PRO_5009879675" description="Lipoprotein" evidence="2">
    <location>
        <begin position="26"/>
        <end position="318"/>
    </location>
</feature>
<feature type="signal peptide" evidence="2">
    <location>
        <begin position="1"/>
        <end position="25"/>
    </location>
</feature>
<evidence type="ECO:0000256" key="1">
    <source>
        <dbReference type="SAM" id="MobiDB-lite"/>
    </source>
</evidence>
<dbReference type="PROSITE" id="PS51257">
    <property type="entry name" value="PROKAR_LIPOPROTEIN"/>
    <property type="match status" value="1"/>
</dbReference>
<organism evidence="3 4">
    <name type="scientific">Enterococcus canintestini</name>
    <dbReference type="NCBI Taxonomy" id="317010"/>
    <lineage>
        <taxon>Bacteria</taxon>
        <taxon>Bacillati</taxon>
        <taxon>Bacillota</taxon>
        <taxon>Bacilli</taxon>
        <taxon>Lactobacillales</taxon>
        <taxon>Enterococcaceae</taxon>
        <taxon>Enterococcus</taxon>
    </lineage>
</organism>
<evidence type="ECO:0008006" key="5">
    <source>
        <dbReference type="Google" id="ProtNLM"/>
    </source>
</evidence>
<dbReference type="STRING" id="317010.RU96_GL000553"/>
<protein>
    <recommendedName>
        <fullName evidence="5">Lipoprotein</fullName>
    </recommendedName>
</protein>
<evidence type="ECO:0000313" key="4">
    <source>
        <dbReference type="Proteomes" id="UP000182835"/>
    </source>
</evidence>
<keyword evidence="2" id="KW-0732">Signal</keyword>
<dbReference type="EMBL" id="JXKG01000013">
    <property type="protein sequence ID" value="OJG14799.1"/>
    <property type="molecule type" value="Genomic_DNA"/>
</dbReference>
<comment type="caution">
    <text evidence="3">The sequence shown here is derived from an EMBL/GenBank/DDBJ whole genome shotgun (WGS) entry which is preliminary data.</text>
</comment>
<proteinExistence type="predicted"/>